<evidence type="ECO:0000259" key="4">
    <source>
        <dbReference type="PROSITE" id="PS01124"/>
    </source>
</evidence>
<evidence type="ECO:0000256" key="3">
    <source>
        <dbReference type="ARBA" id="ARBA00023163"/>
    </source>
</evidence>
<dbReference type="SUPFAM" id="SSF46689">
    <property type="entry name" value="Homeodomain-like"/>
    <property type="match status" value="2"/>
</dbReference>
<dbReference type="Proteomes" id="UP000534294">
    <property type="component" value="Unassembled WGS sequence"/>
</dbReference>
<dbReference type="Gene3D" id="2.60.120.10">
    <property type="entry name" value="Jelly Rolls"/>
    <property type="match status" value="1"/>
</dbReference>
<dbReference type="GO" id="GO:0003700">
    <property type="term" value="F:DNA-binding transcription factor activity"/>
    <property type="evidence" value="ECO:0007669"/>
    <property type="project" value="InterPro"/>
</dbReference>
<evidence type="ECO:0000256" key="2">
    <source>
        <dbReference type="ARBA" id="ARBA00023125"/>
    </source>
</evidence>
<dbReference type="AlphaFoldDB" id="A0A7W8DR59"/>
<dbReference type="GO" id="GO:0043565">
    <property type="term" value="F:sequence-specific DNA binding"/>
    <property type="evidence" value="ECO:0007669"/>
    <property type="project" value="InterPro"/>
</dbReference>
<dbReference type="InterPro" id="IPR020449">
    <property type="entry name" value="Tscrpt_reg_AraC-type_HTH"/>
</dbReference>
<dbReference type="SUPFAM" id="SSF51182">
    <property type="entry name" value="RmlC-like cupins"/>
    <property type="match status" value="1"/>
</dbReference>
<dbReference type="PROSITE" id="PS01124">
    <property type="entry name" value="HTH_ARAC_FAMILY_2"/>
    <property type="match status" value="1"/>
</dbReference>
<evidence type="ECO:0000313" key="5">
    <source>
        <dbReference type="EMBL" id="MBB5038571.1"/>
    </source>
</evidence>
<dbReference type="InterPro" id="IPR009057">
    <property type="entry name" value="Homeodomain-like_sf"/>
</dbReference>
<keyword evidence="3" id="KW-0804">Transcription</keyword>
<organism evidence="5 6">
    <name type="scientific">Prosthecobacter dejongeii</name>
    <dbReference type="NCBI Taxonomy" id="48465"/>
    <lineage>
        <taxon>Bacteria</taxon>
        <taxon>Pseudomonadati</taxon>
        <taxon>Verrucomicrobiota</taxon>
        <taxon>Verrucomicrobiia</taxon>
        <taxon>Verrucomicrobiales</taxon>
        <taxon>Verrucomicrobiaceae</taxon>
        <taxon>Prosthecobacter</taxon>
    </lineage>
</organism>
<dbReference type="PANTHER" id="PTHR43280:SF27">
    <property type="entry name" value="TRANSCRIPTIONAL REGULATOR MTLR"/>
    <property type="match status" value="1"/>
</dbReference>
<dbReference type="RefSeq" id="WP_184209523.1">
    <property type="nucleotide sequence ID" value="NZ_JACHIF010000005.1"/>
</dbReference>
<evidence type="ECO:0000313" key="6">
    <source>
        <dbReference type="Proteomes" id="UP000534294"/>
    </source>
</evidence>
<dbReference type="InterPro" id="IPR018060">
    <property type="entry name" value="HTH_AraC"/>
</dbReference>
<feature type="domain" description="HTH araC/xylS-type" evidence="4">
    <location>
        <begin position="200"/>
        <end position="298"/>
    </location>
</feature>
<dbReference type="PANTHER" id="PTHR43280">
    <property type="entry name" value="ARAC-FAMILY TRANSCRIPTIONAL REGULATOR"/>
    <property type="match status" value="1"/>
</dbReference>
<dbReference type="SMART" id="SM00342">
    <property type="entry name" value="HTH_ARAC"/>
    <property type="match status" value="1"/>
</dbReference>
<reference evidence="5 6" key="1">
    <citation type="submission" date="2020-08" db="EMBL/GenBank/DDBJ databases">
        <title>Genomic Encyclopedia of Type Strains, Phase IV (KMG-IV): sequencing the most valuable type-strain genomes for metagenomic binning, comparative biology and taxonomic classification.</title>
        <authorList>
            <person name="Goeker M."/>
        </authorList>
    </citation>
    <scope>NUCLEOTIDE SEQUENCE [LARGE SCALE GENOMIC DNA]</scope>
    <source>
        <strain evidence="5 6">DSM 12251</strain>
    </source>
</reference>
<dbReference type="Pfam" id="PF12833">
    <property type="entry name" value="HTH_18"/>
    <property type="match status" value="1"/>
</dbReference>
<dbReference type="EMBL" id="JACHIF010000005">
    <property type="protein sequence ID" value="MBB5038571.1"/>
    <property type="molecule type" value="Genomic_DNA"/>
</dbReference>
<name>A0A7W8DR59_9BACT</name>
<dbReference type="PROSITE" id="PS00041">
    <property type="entry name" value="HTH_ARAC_FAMILY_1"/>
    <property type="match status" value="1"/>
</dbReference>
<accession>A0A7W8DR59</accession>
<keyword evidence="6" id="KW-1185">Reference proteome</keyword>
<evidence type="ECO:0000256" key="1">
    <source>
        <dbReference type="ARBA" id="ARBA00023015"/>
    </source>
</evidence>
<dbReference type="InterPro" id="IPR018062">
    <property type="entry name" value="HTH_AraC-typ_CS"/>
</dbReference>
<dbReference type="PRINTS" id="PR00032">
    <property type="entry name" value="HTHARAC"/>
</dbReference>
<dbReference type="InterPro" id="IPR014710">
    <property type="entry name" value="RmlC-like_jellyroll"/>
</dbReference>
<dbReference type="InterPro" id="IPR011051">
    <property type="entry name" value="RmlC_Cupin_sf"/>
</dbReference>
<comment type="caution">
    <text evidence="5">The sequence shown here is derived from an EMBL/GenBank/DDBJ whole genome shotgun (WGS) entry which is preliminary data.</text>
</comment>
<sequence>MKVVMQGEREQIQIPSGHSFRVLRWSRSLREVECVLGPDEAERVTGEGTHWHFHLEMELTLFTSGEGTRFVGDHIGSFAPGDLVLLGERLPHYWHTRHGSSGISVQWYFPLGHAFWSFPETASMTELFRCAGHGLHLRGKTAVEVSDWLQEMTQVEGLDQLALLLRILSRIQQATAAEHRALSGRSFALAAESHYQQAIAKAVRHLVAHFREEVRLEEVLKLTHLSRPTFARQFKKHSGRTLSEFLNHLRLQAACRELLESDRSVLEIALRCGFTQVSFFNRLFRRVMKVSPTAYRKSRKG</sequence>
<keyword evidence="2 5" id="KW-0238">DNA-binding</keyword>
<gene>
    <name evidence="5" type="ORF">HNQ64_002834</name>
</gene>
<keyword evidence="1" id="KW-0805">Transcription regulation</keyword>
<dbReference type="Gene3D" id="1.10.10.60">
    <property type="entry name" value="Homeodomain-like"/>
    <property type="match status" value="2"/>
</dbReference>
<protein>
    <submittedName>
        <fullName evidence="5">AraC-like DNA-binding protein</fullName>
    </submittedName>
</protein>
<proteinExistence type="predicted"/>